<organism evidence="2">
    <name type="scientific">marine sediment metagenome</name>
    <dbReference type="NCBI Taxonomy" id="412755"/>
    <lineage>
        <taxon>unclassified sequences</taxon>
        <taxon>metagenomes</taxon>
        <taxon>ecological metagenomes</taxon>
    </lineage>
</organism>
<reference evidence="2" key="1">
    <citation type="journal article" date="2014" name="Front. Microbiol.">
        <title>High frequency of phylogenetically diverse reductive dehalogenase-homologous genes in deep subseafloor sedimentary metagenomes.</title>
        <authorList>
            <person name="Kawai M."/>
            <person name="Futagami T."/>
            <person name="Toyoda A."/>
            <person name="Takaki Y."/>
            <person name="Nishi S."/>
            <person name="Hori S."/>
            <person name="Arai W."/>
            <person name="Tsubouchi T."/>
            <person name="Morono Y."/>
            <person name="Uchiyama I."/>
            <person name="Ito T."/>
            <person name="Fujiyama A."/>
            <person name="Inagaki F."/>
            <person name="Takami H."/>
        </authorList>
    </citation>
    <scope>NUCLEOTIDE SEQUENCE</scope>
    <source>
        <strain evidence="2">Expedition CK06-06</strain>
    </source>
</reference>
<dbReference type="EMBL" id="BARS01026197">
    <property type="protein sequence ID" value="GAG12622.1"/>
    <property type="molecule type" value="Genomic_DNA"/>
</dbReference>
<evidence type="ECO:0000313" key="2">
    <source>
        <dbReference type="EMBL" id="GAG12622.1"/>
    </source>
</evidence>
<accession>X0VN92</accession>
<keyword evidence="1" id="KW-1133">Transmembrane helix</keyword>
<evidence type="ECO:0000256" key="1">
    <source>
        <dbReference type="SAM" id="Phobius"/>
    </source>
</evidence>
<sequence>FFRKVITFAGLLLVPWLGFRTLRYGAWFGTSSGAMGAKNVIEIVKLGVVQLQIISPILLFLAFRGSVPERLRRRCLITIPILLVLAFLISPILLVLAFLIWRRDGDSRLGVVKSLLVGFLPMLLVYGGRYFMHTSPLWAILIARNFEKWLGRHEEAAEAGDARARRSMRRRVFAFLALAFVPLPVILTGMKKGHGPHVIPGFTGLNATIGVAVMRIPPDTDFESMAGFIRLTMPAERISGRPPPPDGGEKGREQISYSEYLAGRLA</sequence>
<keyword evidence="1" id="KW-0812">Transmembrane</keyword>
<feature type="transmembrane region" description="Helical" evidence="1">
    <location>
        <begin position="75"/>
        <end position="101"/>
    </location>
</feature>
<feature type="non-terminal residue" evidence="2">
    <location>
        <position position="1"/>
    </location>
</feature>
<name>X0VN92_9ZZZZ</name>
<feature type="transmembrane region" description="Helical" evidence="1">
    <location>
        <begin position="46"/>
        <end position="63"/>
    </location>
</feature>
<comment type="caution">
    <text evidence="2">The sequence shown here is derived from an EMBL/GenBank/DDBJ whole genome shotgun (WGS) entry which is preliminary data.</text>
</comment>
<feature type="non-terminal residue" evidence="2">
    <location>
        <position position="266"/>
    </location>
</feature>
<keyword evidence="1" id="KW-0472">Membrane</keyword>
<dbReference type="AlphaFoldDB" id="X0VN92"/>
<gene>
    <name evidence="2" type="ORF">S01H1_41312</name>
</gene>
<feature type="transmembrane region" description="Helical" evidence="1">
    <location>
        <begin position="107"/>
        <end position="126"/>
    </location>
</feature>
<protein>
    <submittedName>
        <fullName evidence="2">Uncharacterized protein</fullName>
    </submittedName>
</protein>
<proteinExistence type="predicted"/>
<feature type="transmembrane region" description="Helical" evidence="1">
    <location>
        <begin position="172"/>
        <end position="190"/>
    </location>
</feature>